<comment type="caution">
    <text evidence="2">The sequence shown here is derived from an EMBL/GenBank/DDBJ whole genome shotgun (WGS) entry which is preliminary data.</text>
</comment>
<dbReference type="Proteomes" id="UP001297600">
    <property type="component" value="Unassembled WGS sequence"/>
</dbReference>
<keyword evidence="1" id="KW-0732">Signal</keyword>
<dbReference type="RefSeq" id="WP_237978564.1">
    <property type="nucleotide sequence ID" value="NZ_JAKNCT010000006.1"/>
</dbReference>
<organism evidence="2 3">
    <name type="scientific">Mesosutterella porci</name>
    <dbReference type="NCBI Taxonomy" id="2915351"/>
    <lineage>
        <taxon>Bacteria</taxon>
        <taxon>Pseudomonadati</taxon>
        <taxon>Pseudomonadota</taxon>
        <taxon>Betaproteobacteria</taxon>
        <taxon>Burkholderiales</taxon>
        <taxon>Sutterellaceae</taxon>
        <taxon>Mesosutterella</taxon>
    </lineage>
</organism>
<accession>A0ABS9MSD3</accession>
<sequence length="344" mass="35470">MTSSALASVPSLRRWKFVDGAGTLAVLCAALAAVPAALADPSEDPVEAFLLSAAAAKGRPGASLRLSDLQARRDESLHFSLLPPAAAARSAAPGESLLYTRSRAGFLQDEPAPAPAETPGIAVTLREKNSSIVRESDGGLQLAGLGPLSLVGFYGFGGITRDNGYHFTGTGYSSIDGTSRVLPASLSLAGFTADPRQNIYSAEMRAEAPMQISGQTQVVPFIGYRAVLTQQSDAGLFNALGGEGSADSGQKSARQIPLGVGLVHTRQVDAKTRYRFKSVLGAVTSVPEGSGASGEEAGNSVTGIGSLGIELQRGTWSLEAGADLGVSSESRSEKGLSINFKRAF</sequence>
<feature type="signal peptide" evidence="1">
    <location>
        <begin position="1"/>
        <end position="39"/>
    </location>
</feature>
<reference evidence="2 3" key="1">
    <citation type="submission" date="2022-02" db="EMBL/GenBank/DDBJ databases">
        <title>Mesosutterella porci, a novel member of the family Sutterellaceae from pig feces.</title>
        <authorList>
            <person name="Wylensek D."/>
            <person name="Clavel T."/>
        </authorList>
    </citation>
    <scope>NUCLEOTIDE SEQUENCE [LARGE SCALE GENOMIC DNA]</scope>
    <source>
        <strain evidence="3">oilRF-744-wt-GAM-9</strain>
    </source>
</reference>
<dbReference type="EMBL" id="JAKNCT010000006">
    <property type="protein sequence ID" value="MCG5030908.1"/>
    <property type="molecule type" value="Genomic_DNA"/>
</dbReference>
<gene>
    <name evidence="2" type="ORF">MAF45_05545</name>
</gene>
<protein>
    <recommendedName>
        <fullName evidence="4">Autotransporter outer membrane beta-barrel domain-containing protein</fullName>
    </recommendedName>
</protein>
<evidence type="ECO:0000256" key="1">
    <source>
        <dbReference type="SAM" id="SignalP"/>
    </source>
</evidence>
<name>A0ABS9MSD3_9BURK</name>
<dbReference type="SUPFAM" id="SSF103515">
    <property type="entry name" value="Autotransporter"/>
    <property type="match status" value="1"/>
</dbReference>
<evidence type="ECO:0008006" key="4">
    <source>
        <dbReference type="Google" id="ProtNLM"/>
    </source>
</evidence>
<feature type="chain" id="PRO_5045719699" description="Autotransporter outer membrane beta-barrel domain-containing protein" evidence="1">
    <location>
        <begin position="40"/>
        <end position="344"/>
    </location>
</feature>
<evidence type="ECO:0000313" key="3">
    <source>
        <dbReference type="Proteomes" id="UP001297600"/>
    </source>
</evidence>
<evidence type="ECO:0000313" key="2">
    <source>
        <dbReference type="EMBL" id="MCG5030908.1"/>
    </source>
</evidence>
<keyword evidence="3" id="KW-1185">Reference proteome</keyword>
<proteinExistence type="predicted"/>
<dbReference type="InterPro" id="IPR036709">
    <property type="entry name" value="Autotransporte_beta_dom_sf"/>
</dbReference>